<accession>A0A8T0BGU9</accession>
<dbReference type="PANTHER" id="PTHR23268">
    <property type="entry name" value="T-CELL RECEPTOR BETA CHAIN"/>
    <property type="match status" value="1"/>
</dbReference>
<dbReference type="AlphaFoldDB" id="A0A8T0BGU9"/>
<dbReference type="InterPro" id="IPR007110">
    <property type="entry name" value="Ig-like_dom"/>
</dbReference>
<evidence type="ECO:0000259" key="4">
    <source>
        <dbReference type="PROSITE" id="PS50835"/>
    </source>
</evidence>
<sequence>MAKTIIPWIFIIILKAAVIFSISVQQTPQHLMITPDKSEAKIKCWHGDATYPYMNWYQQKTNSDTIELIGQLINDKFTPEAKFIARFTTSGSSTGDAFLLIASLTPEDSAVYFCAARSTATHPPFLLNKKLHTKHLEIRSVLCIYRAWRTHGKMAKIIAICIILITLKATVISLLNIHQSPQHLLITPEQRKVKLHCRHGDTSYPYMYWYQQNMVGDAIELIGMLHYERFTTEEKFKARFNSSGHSKEDAFLLISNITFEDSAVYFCAASKHSHTPALSV</sequence>
<feature type="transmembrane region" description="Helical" evidence="3">
    <location>
        <begin position="157"/>
        <end position="177"/>
    </location>
</feature>
<dbReference type="InterPro" id="IPR013106">
    <property type="entry name" value="Ig_V-set"/>
</dbReference>
<name>A0A8T0BGU9_SILME</name>
<dbReference type="Proteomes" id="UP000606274">
    <property type="component" value="Unassembled WGS sequence"/>
</dbReference>
<dbReference type="CDD" id="cd00099">
    <property type="entry name" value="IgV"/>
    <property type="match status" value="1"/>
</dbReference>
<proteinExistence type="predicted"/>
<gene>
    <name evidence="5" type="ORF">HF521_021722</name>
</gene>
<dbReference type="GO" id="GO:0005886">
    <property type="term" value="C:plasma membrane"/>
    <property type="evidence" value="ECO:0007669"/>
    <property type="project" value="TreeGrafter"/>
</dbReference>
<evidence type="ECO:0000256" key="2">
    <source>
        <dbReference type="ARBA" id="ARBA00022859"/>
    </source>
</evidence>
<feature type="transmembrane region" description="Helical" evidence="3">
    <location>
        <begin position="6"/>
        <end position="24"/>
    </location>
</feature>
<organism evidence="5 6">
    <name type="scientific">Silurus meridionalis</name>
    <name type="common">Southern catfish</name>
    <name type="synonym">Silurus soldatovi meridionalis</name>
    <dbReference type="NCBI Taxonomy" id="175797"/>
    <lineage>
        <taxon>Eukaryota</taxon>
        <taxon>Metazoa</taxon>
        <taxon>Chordata</taxon>
        <taxon>Craniata</taxon>
        <taxon>Vertebrata</taxon>
        <taxon>Euteleostomi</taxon>
        <taxon>Actinopterygii</taxon>
        <taxon>Neopterygii</taxon>
        <taxon>Teleostei</taxon>
        <taxon>Ostariophysi</taxon>
        <taxon>Siluriformes</taxon>
        <taxon>Siluridae</taxon>
        <taxon>Silurus</taxon>
    </lineage>
</organism>
<feature type="domain" description="Ig-like" evidence="4">
    <location>
        <begin position="7"/>
        <end position="132"/>
    </location>
</feature>
<keyword evidence="1" id="KW-0732">Signal</keyword>
<evidence type="ECO:0000256" key="3">
    <source>
        <dbReference type="SAM" id="Phobius"/>
    </source>
</evidence>
<keyword evidence="3" id="KW-0472">Membrane</keyword>
<dbReference type="SMART" id="SM00409">
    <property type="entry name" value="IG"/>
    <property type="match status" value="2"/>
</dbReference>
<dbReference type="EMBL" id="JABFDY010000008">
    <property type="protein sequence ID" value="KAF7704650.1"/>
    <property type="molecule type" value="Genomic_DNA"/>
</dbReference>
<dbReference type="PROSITE" id="PS50835">
    <property type="entry name" value="IG_LIKE"/>
    <property type="match status" value="2"/>
</dbReference>
<keyword evidence="6" id="KW-1185">Reference proteome</keyword>
<dbReference type="Pfam" id="PF07686">
    <property type="entry name" value="V-set"/>
    <property type="match status" value="2"/>
</dbReference>
<dbReference type="GO" id="GO:0007166">
    <property type="term" value="P:cell surface receptor signaling pathway"/>
    <property type="evidence" value="ECO:0007669"/>
    <property type="project" value="TreeGrafter"/>
</dbReference>
<keyword evidence="3" id="KW-0812">Transmembrane</keyword>
<dbReference type="InterPro" id="IPR050413">
    <property type="entry name" value="TCR_beta_variable"/>
</dbReference>
<dbReference type="Gene3D" id="2.60.40.10">
    <property type="entry name" value="Immunoglobulins"/>
    <property type="match status" value="2"/>
</dbReference>
<comment type="caution">
    <text evidence="5">The sequence shown here is derived from an EMBL/GenBank/DDBJ whole genome shotgun (WGS) entry which is preliminary data.</text>
</comment>
<dbReference type="InterPro" id="IPR036179">
    <property type="entry name" value="Ig-like_dom_sf"/>
</dbReference>
<dbReference type="GO" id="GO:0002376">
    <property type="term" value="P:immune system process"/>
    <property type="evidence" value="ECO:0007669"/>
    <property type="project" value="UniProtKB-KW"/>
</dbReference>
<evidence type="ECO:0000256" key="1">
    <source>
        <dbReference type="ARBA" id="ARBA00022729"/>
    </source>
</evidence>
<dbReference type="SMART" id="SM00406">
    <property type="entry name" value="IGv"/>
    <property type="match status" value="2"/>
</dbReference>
<dbReference type="InterPro" id="IPR003599">
    <property type="entry name" value="Ig_sub"/>
</dbReference>
<evidence type="ECO:0000313" key="5">
    <source>
        <dbReference type="EMBL" id="KAF7704650.1"/>
    </source>
</evidence>
<keyword evidence="3" id="KW-1133">Transmembrane helix</keyword>
<protein>
    <recommendedName>
        <fullName evidence="4">Ig-like domain-containing protein</fullName>
    </recommendedName>
</protein>
<keyword evidence="2" id="KW-0391">Immunity</keyword>
<feature type="domain" description="Ig-like" evidence="4">
    <location>
        <begin position="193"/>
        <end position="279"/>
    </location>
</feature>
<dbReference type="InterPro" id="IPR013783">
    <property type="entry name" value="Ig-like_fold"/>
</dbReference>
<evidence type="ECO:0000313" key="6">
    <source>
        <dbReference type="Proteomes" id="UP000606274"/>
    </source>
</evidence>
<reference evidence="5" key="1">
    <citation type="submission" date="2020-08" db="EMBL/GenBank/DDBJ databases">
        <title>Chromosome-level assembly of Southern catfish (Silurus meridionalis) provides insights into visual adaptation to the nocturnal and benthic lifestyles.</title>
        <authorList>
            <person name="Zhang Y."/>
            <person name="Wang D."/>
            <person name="Peng Z."/>
        </authorList>
    </citation>
    <scope>NUCLEOTIDE SEQUENCE</scope>
    <source>
        <strain evidence="5">SWU-2019-XX</strain>
        <tissue evidence="5">Muscle</tissue>
    </source>
</reference>
<dbReference type="SUPFAM" id="SSF48726">
    <property type="entry name" value="Immunoglobulin"/>
    <property type="match status" value="2"/>
</dbReference>